<proteinExistence type="predicted"/>
<dbReference type="Pfam" id="PF13905">
    <property type="entry name" value="Thioredoxin_8"/>
    <property type="match status" value="1"/>
</dbReference>
<reference evidence="1 2" key="1">
    <citation type="submission" date="2018-06" db="EMBL/GenBank/DDBJ databases">
        <authorList>
            <consortium name="Pathogen Informatics"/>
            <person name="Doyle S."/>
        </authorList>
    </citation>
    <scope>NUCLEOTIDE SEQUENCE [LARGE SCALE GENOMIC DNA]</scope>
    <source>
        <strain evidence="1 2">NCTC11343</strain>
    </source>
</reference>
<dbReference type="Gene3D" id="3.40.30.10">
    <property type="entry name" value="Glutaredoxin"/>
    <property type="match status" value="1"/>
</dbReference>
<gene>
    <name evidence="1" type="primary">resA_1</name>
    <name evidence="1" type="ORF">NCTC11343_00309</name>
</gene>
<sequence length="457" mass="52288">MNTLKLLAFLKAYITNIFQVPVKHYLSTDIVLFTHLLRKKIRQGKTYFKGTSILLEKRYTSDFQYLTQMETSSDFCLPNFAPASAFHAIGIEFSSGFHRAIPIKTRCRPDENPMKCKNSAGIAQKMLHYRSTQETHKLDYSATLGSPFLSPCYTQERLKHCTSHTQKNGAFKRTKDFESIDGWRLKLLILTCFNLICEVKVTRASTQLALVRQVAQQALKCFSIGTSFKSAYRMILTWMFLSLVFQSCKFSFKALKSIRALALLALMISMFSLSAQTPRKDSGADGLDKIKGLQVGDRLPDKFWSTSYLGLKDGNTAAFNFHQSKGKFILLDFWATWCNVCVKGFPKIDSLHRTLKDNVAIVLVNQKGNRDTKESIAAFFERYHSRFPYAMDMPKIYQDTILNQYFQHRSIPHYVLISPKGRVLSLGSIREFNAMIEILDLSFYKNNAKALKERSGK</sequence>
<dbReference type="Proteomes" id="UP000251241">
    <property type="component" value="Unassembled WGS sequence"/>
</dbReference>
<dbReference type="RefSeq" id="WP_070565104.1">
    <property type="nucleotide sequence ID" value="NZ_CP068086.1"/>
</dbReference>
<dbReference type="AlphaFoldDB" id="A0A2X2L3I0"/>
<dbReference type="GeneID" id="97179212"/>
<dbReference type="EMBL" id="UAUU01000002">
    <property type="protein sequence ID" value="SPZ83790.1"/>
    <property type="molecule type" value="Genomic_DNA"/>
</dbReference>
<dbReference type="InterPro" id="IPR050553">
    <property type="entry name" value="Thioredoxin_ResA/DsbE_sf"/>
</dbReference>
<organism evidence="1 2">
    <name type="scientific">Sphingobacterium multivorum</name>
    <dbReference type="NCBI Taxonomy" id="28454"/>
    <lineage>
        <taxon>Bacteria</taxon>
        <taxon>Pseudomonadati</taxon>
        <taxon>Bacteroidota</taxon>
        <taxon>Sphingobacteriia</taxon>
        <taxon>Sphingobacteriales</taxon>
        <taxon>Sphingobacteriaceae</taxon>
        <taxon>Sphingobacterium</taxon>
    </lineage>
</organism>
<name>A0A2X2L3I0_SPHMU</name>
<protein>
    <submittedName>
        <fullName evidence="1">Thiol-disulfide oxidoreductase resA</fullName>
    </submittedName>
</protein>
<dbReference type="PROSITE" id="PS51352">
    <property type="entry name" value="THIOREDOXIN_2"/>
    <property type="match status" value="1"/>
</dbReference>
<dbReference type="PANTHER" id="PTHR42852">
    <property type="entry name" value="THIOL:DISULFIDE INTERCHANGE PROTEIN DSBE"/>
    <property type="match status" value="1"/>
</dbReference>
<dbReference type="CDD" id="cd02966">
    <property type="entry name" value="TlpA_like_family"/>
    <property type="match status" value="1"/>
</dbReference>
<dbReference type="InterPro" id="IPR013766">
    <property type="entry name" value="Thioredoxin_domain"/>
</dbReference>
<accession>A0A2X2L3I0</accession>
<evidence type="ECO:0000313" key="2">
    <source>
        <dbReference type="Proteomes" id="UP000251241"/>
    </source>
</evidence>
<dbReference type="InterPro" id="IPR012336">
    <property type="entry name" value="Thioredoxin-like_fold"/>
</dbReference>
<dbReference type="InterPro" id="IPR036249">
    <property type="entry name" value="Thioredoxin-like_sf"/>
</dbReference>
<dbReference type="SUPFAM" id="SSF52833">
    <property type="entry name" value="Thioredoxin-like"/>
    <property type="match status" value="1"/>
</dbReference>
<evidence type="ECO:0000313" key="1">
    <source>
        <dbReference type="EMBL" id="SPZ83790.1"/>
    </source>
</evidence>
<dbReference type="PANTHER" id="PTHR42852:SF13">
    <property type="entry name" value="PROTEIN DIPZ"/>
    <property type="match status" value="1"/>
</dbReference>